<name>A0ABX0SJJ6_9ACTN</name>
<accession>A0ABX0SJJ6</accession>
<dbReference type="RefSeq" id="WP_167171243.1">
    <property type="nucleotide sequence ID" value="NZ_BAAAOO010000006.1"/>
</dbReference>
<evidence type="ECO:0000313" key="2">
    <source>
        <dbReference type="Proteomes" id="UP000749311"/>
    </source>
</evidence>
<dbReference type="EMBL" id="JAAMOZ010000004">
    <property type="protein sequence ID" value="NIH58563.1"/>
    <property type="molecule type" value="Genomic_DNA"/>
</dbReference>
<reference evidence="1 2" key="1">
    <citation type="submission" date="2020-02" db="EMBL/GenBank/DDBJ databases">
        <title>Sequencing the genomes of 1000 actinobacteria strains.</title>
        <authorList>
            <person name="Klenk H.-P."/>
        </authorList>
    </citation>
    <scope>NUCLEOTIDE SEQUENCE [LARGE SCALE GENOMIC DNA]</scope>
    <source>
        <strain evidence="1 2">DSM 19609</strain>
    </source>
</reference>
<proteinExistence type="predicted"/>
<dbReference type="Proteomes" id="UP000749311">
    <property type="component" value="Unassembled WGS sequence"/>
</dbReference>
<organism evidence="1 2">
    <name type="scientific">Brooklawnia cerclae</name>
    <dbReference type="NCBI Taxonomy" id="349934"/>
    <lineage>
        <taxon>Bacteria</taxon>
        <taxon>Bacillati</taxon>
        <taxon>Actinomycetota</taxon>
        <taxon>Actinomycetes</taxon>
        <taxon>Propionibacteriales</taxon>
        <taxon>Propionibacteriaceae</taxon>
        <taxon>Brooklawnia</taxon>
    </lineage>
</organism>
<evidence type="ECO:0000313" key="1">
    <source>
        <dbReference type="EMBL" id="NIH58563.1"/>
    </source>
</evidence>
<protein>
    <submittedName>
        <fullName evidence="1">Uncharacterized protein</fullName>
    </submittedName>
</protein>
<gene>
    <name evidence="1" type="ORF">FB473_003260</name>
</gene>
<keyword evidence="2" id="KW-1185">Reference proteome</keyword>
<comment type="caution">
    <text evidence="1">The sequence shown here is derived from an EMBL/GenBank/DDBJ whole genome shotgun (WGS) entry which is preliminary data.</text>
</comment>
<sequence>MSAPAWEPPGASVVERREFVRTGPSGLLIGPTGDGHPITVRIFRPEPTRVLVSTRDYMKWVLVFRAVTLGAHVTVVTSTPRVWESLVRVIQGCGGTIDVLPDARSVPGQGRPYRPSLVVDDLAQSDGIRMSLGAWQAVLVLNDAASGTAIHALRSCDLALVSPCDARVAENLRRGYVLTAQQLRQVNNLAENEVVVAMPRRVSRVLMPPTPTEYELLFRA</sequence>